<dbReference type="EMBL" id="JBEPNW010000002">
    <property type="protein sequence ID" value="MET3868046.1"/>
    <property type="molecule type" value="Genomic_DNA"/>
</dbReference>
<keyword evidence="2" id="KW-1185">Reference proteome</keyword>
<gene>
    <name evidence="1" type="ORF">ABIC20_005355</name>
</gene>
<evidence type="ECO:0000313" key="1">
    <source>
        <dbReference type="EMBL" id="MET3868046.1"/>
    </source>
</evidence>
<sequence>MADRPILFSAPMVQALLREAHQPGTGKTQTRRILKPQPPDWATFCQQPDMLNVEHRWVPSRLWRWSEPEQTPRRALRAWPVDAEGEHYWMRLPWQVGDRLWVRESWRTLQKVDCLKPRDLADDRSKVTYEADPENRNPLWVFGKRRPSLFMPRWASRLTLLVTDVRVERLQGISEADAIAEGIERLRSGRGFYDPTLSHADSRAACRFGGYFETATHAFEALWRSINGADAWEENPWVVAVTFSVHARNIDQLAPIAEAAE</sequence>
<protein>
    <recommendedName>
        <fullName evidence="3">TnsA-like heteromeric transposase endonuclease subunit</fullName>
    </recommendedName>
</protein>
<evidence type="ECO:0008006" key="3">
    <source>
        <dbReference type="Google" id="ProtNLM"/>
    </source>
</evidence>
<proteinExistence type="predicted"/>
<dbReference type="Proteomes" id="UP001549119">
    <property type="component" value="Unassembled WGS sequence"/>
</dbReference>
<evidence type="ECO:0000313" key="2">
    <source>
        <dbReference type="Proteomes" id="UP001549119"/>
    </source>
</evidence>
<reference evidence="1 2" key="1">
    <citation type="submission" date="2024-06" db="EMBL/GenBank/DDBJ databases">
        <title>Genomics of switchgrass bacterial isolates.</title>
        <authorList>
            <person name="Shade A."/>
        </authorList>
    </citation>
    <scope>NUCLEOTIDE SEQUENCE [LARGE SCALE GENOMIC DNA]</scope>
    <source>
        <strain evidence="1 2">PvP084</strain>
    </source>
</reference>
<dbReference type="RefSeq" id="WP_209650538.1">
    <property type="nucleotide sequence ID" value="NZ_JBEPNV010000001.1"/>
</dbReference>
<name>A0ABV2NNF1_9HYPH</name>
<accession>A0ABV2NNF1</accession>
<organism evidence="1 2">
    <name type="scientific">Methylobacterium radiotolerans</name>
    <dbReference type="NCBI Taxonomy" id="31998"/>
    <lineage>
        <taxon>Bacteria</taxon>
        <taxon>Pseudomonadati</taxon>
        <taxon>Pseudomonadota</taxon>
        <taxon>Alphaproteobacteria</taxon>
        <taxon>Hyphomicrobiales</taxon>
        <taxon>Methylobacteriaceae</taxon>
        <taxon>Methylobacterium</taxon>
    </lineage>
</organism>
<comment type="caution">
    <text evidence="1">The sequence shown here is derived from an EMBL/GenBank/DDBJ whole genome shotgun (WGS) entry which is preliminary data.</text>
</comment>